<proteinExistence type="predicted"/>
<reference evidence="1 2" key="1">
    <citation type="submission" date="2018-06" db="EMBL/GenBank/DDBJ databases">
        <title>Complete Genome Sequence of the Microcystin-Degrading Bacterium Sphingosinicella microcystinivorans Strain B-9.</title>
        <authorList>
            <person name="Jin H."/>
            <person name="Nishizawa T."/>
            <person name="Guo Y."/>
            <person name="Nishizawa A."/>
            <person name="Park H."/>
            <person name="Kato H."/>
            <person name="Tsuji K."/>
            <person name="Harada K."/>
        </authorList>
    </citation>
    <scope>NUCLEOTIDE SEQUENCE [LARGE SCALE GENOMIC DNA]</scope>
    <source>
        <strain evidence="1 2">B9</strain>
    </source>
</reference>
<protein>
    <submittedName>
        <fullName evidence="1">Uncharacterized protein</fullName>
    </submittedName>
</protein>
<evidence type="ECO:0000313" key="2">
    <source>
        <dbReference type="Proteomes" id="UP000275727"/>
    </source>
</evidence>
<evidence type="ECO:0000313" key="1">
    <source>
        <dbReference type="EMBL" id="BBE33139.1"/>
    </source>
</evidence>
<dbReference type="Proteomes" id="UP000275727">
    <property type="component" value="Chromosome"/>
</dbReference>
<dbReference type="EMBL" id="AP018711">
    <property type="protein sequence ID" value="BBE33139.1"/>
    <property type="molecule type" value="Genomic_DNA"/>
</dbReference>
<dbReference type="AlphaFoldDB" id="A0AAD1D4A0"/>
<dbReference type="KEGG" id="smic:SmB9_07970"/>
<sequence length="113" mass="12501">MVVAEMVLHLAHERHDLWPLALNEPGADILFVIAEIESSLCFREDGEQACVPAFGARPQTTGRLAQSLTPLRFGLGIDEIREPLSFGKIELAVIECPPREFARLCRSQSLDCA</sequence>
<name>A0AAD1D4A0_SPHMI</name>
<accession>A0AAD1D4A0</accession>
<organism evidence="1 2">
    <name type="scientific">Sphingosinicella microcystinivorans</name>
    <dbReference type="NCBI Taxonomy" id="335406"/>
    <lineage>
        <taxon>Bacteria</taxon>
        <taxon>Pseudomonadati</taxon>
        <taxon>Pseudomonadota</taxon>
        <taxon>Alphaproteobacteria</taxon>
        <taxon>Sphingomonadales</taxon>
        <taxon>Sphingosinicellaceae</taxon>
        <taxon>Sphingosinicella</taxon>
    </lineage>
</organism>
<gene>
    <name evidence="1" type="ORF">SmB9_07970</name>
</gene>